<protein>
    <submittedName>
        <fullName evidence="10">SFRICE_032128</fullName>
    </submittedName>
</protein>
<accession>A0A2H1WY71</accession>
<organism evidence="10">
    <name type="scientific">Spodoptera frugiperda</name>
    <name type="common">Fall armyworm</name>
    <dbReference type="NCBI Taxonomy" id="7108"/>
    <lineage>
        <taxon>Eukaryota</taxon>
        <taxon>Metazoa</taxon>
        <taxon>Ecdysozoa</taxon>
        <taxon>Arthropoda</taxon>
        <taxon>Hexapoda</taxon>
        <taxon>Insecta</taxon>
        <taxon>Pterygota</taxon>
        <taxon>Neoptera</taxon>
        <taxon>Endopterygota</taxon>
        <taxon>Lepidoptera</taxon>
        <taxon>Glossata</taxon>
        <taxon>Ditrysia</taxon>
        <taxon>Noctuoidea</taxon>
        <taxon>Noctuidae</taxon>
        <taxon>Amphipyrinae</taxon>
        <taxon>Spodoptera</taxon>
    </lineage>
</organism>
<evidence type="ECO:0000256" key="4">
    <source>
        <dbReference type="ARBA" id="ARBA00022568"/>
    </source>
</evidence>
<sequence>MSASAWRGLNIGMDVAGATFMAAASSSPELFINCVGTFVTEGDIGVGTVVGSAVFNVLAVPAFCALIAGKVVDLDWWSVSRDCVMYAVAVVALILTLLDDVIYWHEALLLVLMYIFYILAMAFNGCLGTFFRSGCCTFKKPKAYTEITPLLNSEKNNSLMSARRISLSVQSTDVEAAVQSKRHDSTDSVSDSFRISVHTWSWRLQQCQNIWSVLISIDSISYTNNFIDELSTYSMWSWPGEKVSFMKKLLWIFSWPINLVLWLTIPDCQRRPNLYPLTFAMCVTWIGCVSYLVAWMITVLGDTLNVPDSITGLTILAAGTSLPEAVSSVLVTVQGKI</sequence>
<evidence type="ECO:0000259" key="9">
    <source>
        <dbReference type="Pfam" id="PF01699"/>
    </source>
</evidence>
<evidence type="ECO:0000256" key="2">
    <source>
        <dbReference type="ARBA" id="ARBA00005364"/>
    </source>
</evidence>
<feature type="transmembrane region" description="Helical" evidence="8">
    <location>
        <begin position="111"/>
        <end position="131"/>
    </location>
</feature>
<evidence type="ECO:0000256" key="1">
    <source>
        <dbReference type="ARBA" id="ARBA00004141"/>
    </source>
</evidence>
<keyword evidence="4" id="KW-0406">Ion transport</keyword>
<dbReference type="GO" id="GO:0008273">
    <property type="term" value="F:calcium, potassium:sodium antiporter activity"/>
    <property type="evidence" value="ECO:0007669"/>
    <property type="project" value="TreeGrafter"/>
</dbReference>
<dbReference type="PANTHER" id="PTHR10846:SF73">
    <property type="entry name" value="SODIUM_CALCIUM EXCHANGER MEMBRANE REGION DOMAIN-CONTAINING PROTEIN"/>
    <property type="match status" value="1"/>
</dbReference>
<feature type="domain" description="Sodium/calcium exchanger membrane region" evidence="9">
    <location>
        <begin position="276"/>
        <end position="336"/>
    </location>
</feature>
<keyword evidence="7 8" id="KW-0472">Membrane</keyword>
<evidence type="ECO:0000256" key="7">
    <source>
        <dbReference type="ARBA" id="ARBA00023136"/>
    </source>
</evidence>
<comment type="similarity">
    <text evidence="2">Belongs to the Ca(2+):cation antiporter (CaCA) (TC 2.A.19) family. SLC24A subfamily.</text>
</comment>
<feature type="transmembrane region" description="Helical" evidence="8">
    <location>
        <begin position="277"/>
        <end position="300"/>
    </location>
</feature>
<dbReference type="InterPro" id="IPR004481">
    <property type="entry name" value="K/Na/Ca-exchanger"/>
</dbReference>
<evidence type="ECO:0000256" key="3">
    <source>
        <dbReference type="ARBA" id="ARBA00022449"/>
    </source>
</evidence>
<keyword evidence="4" id="KW-0813">Transport</keyword>
<evidence type="ECO:0000313" key="10">
    <source>
        <dbReference type="EMBL" id="SOQ58025.1"/>
    </source>
</evidence>
<dbReference type="AlphaFoldDB" id="A0A2H1WY71"/>
<keyword evidence="6 8" id="KW-1133">Transmembrane helix</keyword>
<feature type="domain" description="Sodium/calcium exchanger membrane region" evidence="9">
    <location>
        <begin position="9"/>
        <end position="121"/>
    </location>
</feature>
<dbReference type="Pfam" id="PF01699">
    <property type="entry name" value="Na_Ca_ex"/>
    <property type="match status" value="2"/>
</dbReference>
<dbReference type="PANTHER" id="PTHR10846">
    <property type="entry name" value="SODIUM/POTASSIUM/CALCIUM EXCHANGER"/>
    <property type="match status" value="1"/>
</dbReference>
<dbReference type="EMBL" id="ODYU01011975">
    <property type="protein sequence ID" value="SOQ58025.1"/>
    <property type="molecule type" value="Genomic_DNA"/>
</dbReference>
<gene>
    <name evidence="10" type="ORF">SFRICE_032128</name>
</gene>
<dbReference type="Gene3D" id="1.20.1420.30">
    <property type="entry name" value="NCX, central ion-binding region"/>
    <property type="match status" value="2"/>
</dbReference>
<feature type="transmembrane region" description="Helical" evidence="8">
    <location>
        <begin position="84"/>
        <end position="105"/>
    </location>
</feature>
<dbReference type="GO" id="GO:0005886">
    <property type="term" value="C:plasma membrane"/>
    <property type="evidence" value="ECO:0007669"/>
    <property type="project" value="TreeGrafter"/>
</dbReference>
<evidence type="ECO:0000256" key="8">
    <source>
        <dbReference type="SAM" id="Phobius"/>
    </source>
</evidence>
<dbReference type="InterPro" id="IPR004837">
    <property type="entry name" value="NaCa_Exmemb"/>
</dbReference>
<comment type="subcellular location">
    <subcellularLocation>
        <location evidence="1">Membrane</location>
        <topology evidence="1">Multi-pass membrane protein</topology>
    </subcellularLocation>
</comment>
<keyword evidence="3" id="KW-0050">Antiport</keyword>
<name>A0A2H1WY71_SPOFR</name>
<keyword evidence="4" id="KW-0109">Calcium transport</keyword>
<feature type="transmembrane region" description="Helical" evidence="8">
    <location>
        <begin position="53"/>
        <end position="72"/>
    </location>
</feature>
<proteinExistence type="inferred from homology"/>
<keyword evidence="5 8" id="KW-0812">Transmembrane</keyword>
<evidence type="ECO:0000256" key="6">
    <source>
        <dbReference type="ARBA" id="ARBA00022989"/>
    </source>
</evidence>
<dbReference type="GO" id="GO:0005262">
    <property type="term" value="F:calcium channel activity"/>
    <property type="evidence" value="ECO:0007669"/>
    <property type="project" value="TreeGrafter"/>
</dbReference>
<reference evidence="10" key="1">
    <citation type="submission" date="2016-07" db="EMBL/GenBank/DDBJ databases">
        <authorList>
            <person name="Bretaudeau A."/>
        </authorList>
    </citation>
    <scope>NUCLEOTIDE SEQUENCE</scope>
    <source>
        <strain evidence="10">Rice</strain>
        <tissue evidence="10">Whole body</tissue>
    </source>
</reference>
<dbReference type="GO" id="GO:0006874">
    <property type="term" value="P:intracellular calcium ion homeostasis"/>
    <property type="evidence" value="ECO:0007669"/>
    <property type="project" value="TreeGrafter"/>
</dbReference>
<dbReference type="InterPro" id="IPR044880">
    <property type="entry name" value="NCX_ion-bd_dom_sf"/>
</dbReference>
<evidence type="ECO:0000256" key="5">
    <source>
        <dbReference type="ARBA" id="ARBA00022692"/>
    </source>
</evidence>
<keyword evidence="4" id="KW-0106">Calcium</keyword>